<reference evidence="1" key="1">
    <citation type="journal article" date="2023" name="Science">
        <title>Genome structures resolve the early diversification of teleost fishes.</title>
        <authorList>
            <person name="Parey E."/>
            <person name="Louis A."/>
            <person name="Montfort J."/>
            <person name="Bouchez O."/>
            <person name="Roques C."/>
            <person name="Iampietro C."/>
            <person name="Lluch J."/>
            <person name="Castinel A."/>
            <person name="Donnadieu C."/>
            <person name="Desvignes T."/>
            <person name="Floi Bucao C."/>
            <person name="Jouanno E."/>
            <person name="Wen M."/>
            <person name="Mejri S."/>
            <person name="Dirks R."/>
            <person name="Jansen H."/>
            <person name="Henkel C."/>
            <person name="Chen W.J."/>
            <person name="Zahm M."/>
            <person name="Cabau C."/>
            <person name="Klopp C."/>
            <person name="Thompson A.W."/>
            <person name="Robinson-Rechavi M."/>
            <person name="Braasch I."/>
            <person name="Lecointre G."/>
            <person name="Bobe J."/>
            <person name="Postlethwait J.H."/>
            <person name="Berthelot C."/>
            <person name="Roest Crollius H."/>
            <person name="Guiguen Y."/>
        </authorList>
    </citation>
    <scope>NUCLEOTIDE SEQUENCE</scope>
    <source>
        <strain evidence="1">WJC10195</strain>
    </source>
</reference>
<gene>
    <name evidence="1" type="ORF">SKAU_G00205530</name>
</gene>
<evidence type="ECO:0000313" key="1">
    <source>
        <dbReference type="EMBL" id="KAJ8357759.1"/>
    </source>
</evidence>
<evidence type="ECO:0000313" key="2">
    <source>
        <dbReference type="Proteomes" id="UP001152622"/>
    </source>
</evidence>
<accession>A0A9Q1IXQ7</accession>
<protein>
    <submittedName>
        <fullName evidence="1">Uncharacterized protein</fullName>
    </submittedName>
</protein>
<organism evidence="1 2">
    <name type="scientific">Synaphobranchus kaupii</name>
    <name type="common">Kaup's arrowtooth eel</name>
    <dbReference type="NCBI Taxonomy" id="118154"/>
    <lineage>
        <taxon>Eukaryota</taxon>
        <taxon>Metazoa</taxon>
        <taxon>Chordata</taxon>
        <taxon>Craniata</taxon>
        <taxon>Vertebrata</taxon>
        <taxon>Euteleostomi</taxon>
        <taxon>Actinopterygii</taxon>
        <taxon>Neopterygii</taxon>
        <taxon>Teleostei</taxon>
        <taxon>Anguilliformes</taxon>
        <taxon>Synaphobranchidae</taxon>
        <taxon>Synaphobranchus</taxon>
    </lineage>
</organism>
<proteinExistence type="predicted"/>
<name>A0A9Q1IXQ7_SYNKA</name>
<dbReference type="EMBL" id="JAINUF010000006">
    <property type="protein sequence ID" value="KAJ8357759.1"/>
    <property type="molecule type" value="Genomic_DNA"/>
</dbReference>
<dbReference type="OrthoDB" id="9983798at2759"/>
<dbReference type="Gene3D" id="1.20.5.1700">
    <property type="match status" value="1"/>
</dbReference>
<dbReference type="Proteomes" id="UP001152622">
    <property type="component" value="Chromosome 6"/>
</dbReference>
<sequence length="70" mass="7967">MGKPDAAGLSWRCGTWTWSGGCRTLSRPWRPHWRSGTGAENEVQRVIDILDVKIFDLNDLRQSLAKLIDK</sequence>
<dbReference type="AlphaFoldDB" id="A0A9Q1IXQ7"/>
<keyword evidence="2" id="KW-1185">Reference proteome</keyword>
<comment type="caution">
    <text evidence="1">The sequence shown here is derived from an EMBL/GenBank/DDBJ whole genome shotgun (WGS) entry which is preliminary data.</text>
</comment>